<protein>
    <recommendedName>
        <fullName evidence="5 14">Cytidine deaminase</fullName>
        <ecNumber evidence="4 14">3.5.4.5</ecNumber>
    </recommendedName>
    <alternativeName>
        <fullName evidence="9 14">Cytidine aminohydrolase</fullName>
    </alternativeName>
</protein>
<evidence type="ECO:0000313" key="17">
    <source>
        <dbReference type="Proteomes" id="UP000244655"/>
    </source>
</evidence>
<dbReference type="Pfam" id="PF00383">
    <property type="entry name" value="dCMP_cyt_deam_1"/>
    <property type="match status" value="1"/>
</dbReference>
<dbReference type="InterPro" id="IPR002125">
    <property type="entry name" value="CMP_dCMP_dom"/>
</dbReference>
<comment type="function">
    <text evidence="2 14">This enzyme scavenges exogenous and endogenous cytidine and 2'-deoxycytidine for UMP synthesis.</text>
</comment>
<feature type="domain" description="CMP/dCMP-type deaminase" evidence="15">
    <location>
        <begin position="20"/>
        <end position="152"/>
    </location>
</feature>
<evidence type="ECO:0000256" key="1">
    <source>
        <dbReference type="ARBA" id="ARBA00001947"/>
    </source>
</evidence>
<evidence type="ECO:0000256" key="13">
    <source>
        <dbReference type="PIRSR" id="PIRSR606262-3"/>
    </source>
</evidence>
<dbReference type="SUPFAM" id="SSF53927">
    <property type="entry name" value="Cytidine deaminase-like"/>
    <property type="match status" value="1"/>
</dbReference>
<evidence type="ECO:0000256" key="3">
    <source>
        <dbReference type="ARBA" id="ARBA00006576"/>
    </source>
</evidence>
<comment type="catalytic activity">
    <reaction evidence="11 14">
        <text>cytidine + H2O + H(+) = uridine + NH4(+)</text>
        <dbReference type="Rhea" id="RHEA:16069"/>
        <dbReference type="ChEBI" id="CHEBI:15377"/>
        <dbReference type="ChEBI" id="CHEBI:15378"/>
        <dbReference type="ChEBI" id="CHEBI:16704"/>
        <dbReference type="ChEBI" id="CHEBI:17562"/>
        <dbReference type="ChEBI" id="CHEBI:28938"/>
        <dbReference type="EC" id="3.5.4.5"/>
    </reaction>
</comment>
<feature type="active site" description="Proton donor" evidence="12">
    <location>
        <position position="74"/>
    </location>
</feature>
<accession>A0A2S1LXI7</accession>
<dbReference type="NCBIfam" id="NF004064">
    <property type="entry name" value="PRK05578.1"/>
    <property type="match status" value="1"/>
</dbReference>
<comment type="similarity">
    <text evidence="3 14">Belongs to the cytidine and deoxycytidylate deaminase family.</text>
</comment>
<reference evidence="16 17" key="1">
    <citation type="submission" date="2018-01" db="EMBL/GenBank/DDBJ databases">
        <title>Genome sequence of Borrelia tachyglossi.</title>
        <authorList>
            <person name="Gofton A.W."/>
        </authorList>
    </citation>
    <scope>NUCLEOTIDE SEQUENCE [LARGE SCALE GENOMIC DNA]</scope>
    <source>
        <strain evidence="16 17">Bc-F10-1268</strain>
    </source>
</reference>
<evidence type="ECO:0000256" key="7">
    <source>
        <dbReference type="ARBA" id="ARBA00022801"/>
    </source>
</evidence>
<evidence type="ECO:0000313" key="16">
    <source>
        <dbReference type="EMBL" id="AWG42975.1"/>
    </source>
</evidence>
<keyword evidence="7 14" id="KW-0378">Hydrolase</keyword>
<dbReference type="InterPro" id="IPR016192">
    <property type="entry name" value="APOBEC/CMP_deaminase_Zn-bd"/>
</dbReference>
<dbReference type="NCBIfam" id="TIGR01354">
    <property type="entry name" value="cyt_deam_tetra"/>
    <property type="match status" value="1"/>
</dbReference>
<dbReference type="EMBL" id="CP025785">
    <property type="protein sequence ID" value="AWG42975.1"/>
    <property type="molecule type" value="Genomic_DNA"/>
</dbReference>
<keyword evidence="8 13" id="KW-0862">Zinc</keyword>
<gene>
    <name evidence="16" type="primary">cdd</name>
    <name evidence="16" type="ORF">CR532_03230</name>
</gene>
<evidence type="ECO:0000256" key="14">
    <source>
        <dbReference type="RuleBase" id="RU364006"/>
    </source>
</evidence>
<evidence type="ECO:0000256" key="12">
    <source>
        <dbReference type="PIRSR" id="PIRSR606262-1"/>
    </source>
</evidence>
<dbReference type="GO" id="GO:0055086">
    <property type="term" value="P:nucleobase-containing small molecule metabolic process"/>
    <property type="evidence" value="ECO:0007669"/>
    <property type="project" value="UniProtKB-ARBA"/>
</dbReference>
<dbReference type="Proteomes" id="UP000244655">
    <property type="component" value="Chromosome"/>
</dbReference>
<evidence type="ECO:0000259" key="15">
    <source>
        <dbReference type="PROSITE" id="PS51747"/>
    </source>
</evidence>
<feature type="binding site" evidence="13">
    <location>
        <position position="107"/>
    </location>
    <ligand>
        <name>Zn(2+)</name>
        <dbReference type="ChEBI" id="CHEBI:29105"/>
        <note>catalytic</note>
    </ligand>
</feature>
<dbReference type="GO" id="GO:0008270">
    <property type="term" value="F:zinc ion binding"/>
    <property type="evidence" value="ECO:0007669"/>
    <property type="project" value="UniProtKB-UniRule"/>
</dbReference>
<feature type="binding site" evidence="13">
    <location>
        <position position="72"/>
    </location>
    <ligand>
        <name>Zn(2+)</name>
        <dbReference type="ChEBI" id="CHEBI:29105"/>
        <note>catalytic</note>
    </ligand>
</feature>
<dbReference type="AlphaFoldDB" id="A0A2S1LXI7"/>
<evidence type="ECO:0000256" key="5">
    <source>
        <dbReference type="ARBA" id="ARBA00018266"/>
    </source>
</evidence>
<dbReference type="PROSITE" id="PS00903">
    <property type="entry name" value="CYT_DCMP_DEAMINASES_1"/>
    <property type="match status" value="1"/>
</dbReference>
<dbReference type="GO" id="GO:0072527">
    <property type="term" value="P:pyrimidine-containing compound metabolic process"/>
    <property type="evidence" value="ECO:0007669"/>
    <property type="project" value="UniProtKB-ARBA"/>
</dbReference>
<keyword evidence="6 13" id="KW-0479">Metal-binding</keyword>
<evidence type="ECO:0000256" key="4">
    <source>
        <dbReference type="ARBA" id="ARBA00012783"/>
    </source>
</evidence>
<name>A0A2S1LXI7_9SPIR</name>
<dbReference type="PANTHER" id="PTHR11644:SF2">
    <property type="entry name" value="CYTIDINE DEAMINASE"/>
    <property type="match status" value="1"/>
</dbReference>
<dbReference type="GO" id="GO:0042802">
    <property type="term" value="F:identical protein binding"/>
    <property type="evidence" value="ECO:0007669"/>
    <property type="project" value="UniProtKB-ARBA"/>
</dbReference>
<dbReference type="CDD" id="cd01283">
    <property type="entry name" value="cytidine_deaminase"/>
    <property type="match status" value="1"/>
</dbReference>
<proteinExistence type="inferred from homology"/>
<evidence type="ECO:0000256" key="11">
    <source>
        <dbReference type="ARBA" id="ARBA00049558"/>
    </source>
</evidence>
<evidence type="ECO:0000256" key="10">
    <source>
        <dbReference type="ARBA" id="ARBA00049252"/>
    </source>
</evidence>
<evidence type="ECO:0000256" key="6">
    <source>
        <dbReference type="ARBA" id="ARBA00022723"/>
    </source>
</evidence>
<evidence type="ECO:0000256" key="9">
    <source>
        <dbReference type="ARBA" id="ARBA00032005"/>
    </source>
</evidence>
<evidence type="ECO:0000256" key="8">
    <source>
        <dbReference type="ARBA" id="ARBA00022833"/>
    </source>
</evidence>
<sequence>MIYLIIPQAKESYLKDMDQNSIKQAFQMAEEARNNSYSPYSKFKVGACLKTKNNLFFQGTNVENASFGATCCAERSAILSMISSVGIQKIDFILLTTIPETIPCAICLQVMSEFFEEDTKILITDPSKFNTTKTISKTYTLKDLLKIPFDKAELSRVI</sequence>
<dbReference type="GO" id="GO:0004126">
    <property type="term" value="F:cytidine deaminase activity"/>
    <property type="evidence" value="ECO:0007669"/>
    <property type="project" value="UniProtKB-UniRule"/>
</dbReference>
<organism evidence="16 17">
    <name type="scientific">Candidatus Borreliella tachyglossi</name>
    <dbReference type="NCBI Taxonomy" id="1964448"/>
    <lineage>
        <taxon>Bacteria</taxon>
        <taxon>Pseudomonadati</taxon>
        <taxon>Spirochaetota</taxon>
        <taxon>Spirochaetia</taxon>
        <taxon>Spirochaetales</taxon>
        <taxon>Borreliaceae</taxon>
        <taxon>Borreliella</taxon>
    </lineage>
</organism>
<dbReference type="EC" id="3.5.4.5" evidence="4 14"/>
<comment type="catalytic activity">
    <reaction evidence="10 14">
        <text>2'-deoxycytidine + H2O + H(+) = 2'-deoxyuridine + NH4(+)</text>
        <dbReference type="Rhea" id="RHEA:13433"/>
        <dbReference type="ChEBI" id="CHEBI:15377"/>
        <dbReference type="ChEBI" id="CHEBI:15378"/>
        <dbReference type="ChEBI" id="CHEBI:15698"/>
        <dbReference type="ChEBI" id="CHEBI:16450"/>
        <dbReference type="ChEBI" id="CHEBI:28938"/>
        <dbReference type="EC" id="3.5.4.5"/>
    </reaction>
</comment>
<dbReference type="PROSITE" id="PS51747">
    <property type="entry name" value="CYT_DCMP_DEAMINASES_2"/>
    <property type="match status" value="1"/>
</dbReference>
<dbReference type="InterPro" id="IPR016193">
    <property type="entry name" value="Cytidine_deaminase-like"/>
</dbReference>
<feature type="binding site" evidence="13">
    <location>
        <position position="104"/>
    </location>
    <ligand>
        <name>Zn(2+)</name>
        <dbReference type="ChEBI" id="CHEBI:29105"/>
        <note>catalytic</note>
    </ligand>
</feature>
<dbReference type="InterPro" id="IPR050202">
    <property type="entry name" value="Cyt/Deoxycyt_deaminase"/>
</dbReference>
<keyword evidence="17" id="KW-1185">Reference proteome</keyword>
<evidence type="ECO:0000256" key="2">
    <source>
        <dbReference type="ARBA" id="ARBA00003949"/>
    </source>
</evidence>
<dbReference type="Gene3D" id="3.40.140.10">
    <property type="entry name" value="Cytidine Deaminase, domain 2"/>
    <property type="match status" value="1"/>
</dbReference>
<dbReference type="InterPro" id="IPR006262">
    <property type="entry name" value="Cyt_deam_tetra"/>
</dbReference>
<dbReference type="PANTHER" id="PTHR11644">
    <property type="entry name" value="CYTIDINE DEAMINASE"/>
    <property type="match status" value="1"/>
</dbReference>
<dbReference type="GO" id="GO:0005829">
    <property type="term" value="C:cytosol"/>
    <property type="evidence" value="ECO:0007669"/>
    <property type="project" value="TreeGrafter"/>
</dbReference>
<comment type="cofactor">
    <cofactor evidence="1 13 14">
        <name>Zn(2+)</name>
        <dbReference type="ChEBI" id="CHEBI:29105"/>
    </cofactor>
</comment>